<dbReference type="EMBL" id="MLJW01003794">
    <property type="protein sequence ID" value="OIQ71292.1"/>
    <property type="molecule type" value="Genomic_DNA"/>
</dbReference>
<feature type="region of interest" description="Disordered" evidence="1">
    <location>
        <begin position="40"/>
        <end position="59"/>
    </location>
</feature>
<dbReference type="AlphaFoldDB" id="A0A1J5PUM2"/>
<sequence length="175" mass="18148">MHYRCVLKAVYSIITIAPSSVTFLLPRSLAAEVGHAADSASVNDSTRSDPHSPRPLTTPHVNPRFPLLFTLAAVAALVLGDRGGLCTAGMGGCGATHGRAHALAVGGCRSDCRAGARAAYRPGSLCRVVAEQSLHRWLGSGCQHADRRGRYSRAVAGTVGIAPAPGWLAGVSGRR</sequence>
<evidence type="ECO:0000313" key="2">
    <source>
        <dbReference type="EMBL" id="OIQ71292.1"/>
    </source>
</evidence>
<protein>
    <submittedName>
        <fullName evidence="2">Uncharacterized protein</fullName>
    </submittedName>
</protein>
<comment type="caution">
    <text evidence="2">The sequence shown here is derived from an EMBL/GenBank/DDBJ whole genome shotgun (WGS) entry which is preliminary data.</text>
</comment>
<proteinExistence type="predicted"/>
<gene>
    <name evidence="2" type="ORF">GALL_470920</name>
</gene>
<organism evidence="2">
    <name type="scientific">mine drainage metagenome</name>
    <dbReference type="NCBI Taxonomy" id="410659"/>
    <lineage>
        <taxon>unclassified sequences</taxon>
        <taxon>metagenomes</taxon>
        <taxon>ecological metagenomes</taxon>
    </lineage>
</organism>
<evidence type="ECO:0000256" key="1">
    <source>
        <dbReference type="SAM" id="MobiDB-lite"/>
    </source>
</evidence>
<name>A0A1J5PUM2_9ZZZZ</name>
<accession>A0A1J5PUM2</accession>
<reference evidence="2" key="1">
    <citation type="submission" date="2016-10" db="EMBL/GenBank/DDBJ databases">
        <title>Sequence of Gallionella enrichment culture.</title>
        <authorList>
            <person name="Poehlein A."/>
            <person name="Muehling M."/>
            <person name="Daniel R."/>
        </authorList>
    </citation>
    <scope>NUCLEOTIDE SEQUENCE</scope>
</reference>